<dbReference type="EMBL" id="BKCJ011119577">
    <property type="protein sequence ID" value="GFC89194.1"/>
    <property type="molecule type" value="Genomic_DNA"/>
</dbReference>
<feature type="non-terminal residue" evidence="1">
    <location>
        <position position="241"/>
    </location>
</feature>
<evidence type="ECO:0000313" key="1">
    <source>
        <dbReference type="EMBL" id="GFC89194.1"/>
    </source>
</evidence>
<organism evidence="1">
    <name type="scientific">Tanacetum cinerariifolium</name>
    <name type="common">Dalmatian daisy</name>
    <name type="synonym">Chrysanthemum cinerariifolium</name>
    <dbReference type="NCBI Taxonomy" id="118510"/>
    <lineage>
        <taxon>Eukaryota</taxon>
        <taxon>Viridiplantae</taxon>
        <taxon>Streptophyta</taxon>
        <taxon>Embryophyta</taxon>
        <taxon>Tracheophyta</taxon>
        <taxon>Spermatophyta</taxon>
        <taxon>Magnoliopsida</taxon>
        <taxon>eudicotyledons</taxon>
        <taxon>Gunneridae</taxon>
        <taxon>Pentapetalae</taxon>
        <taxon>asterids</taxon>
        <taxon>campanulids</taxon>
        <taxon>Asterales</taxon>
        <taxon>Asteraceae</taxon>
        <taxon>Asteroideae</taxon>
        <taxon>Anthemideae</taxon>
        <taxon>Anthemidinae</taxon>
        <taxon>Tanacetum</taxon>
    </lineage>
</organism>
<sequence length="241" mass="27596">MGARDDNKDGRFSRFKDWYQFLPGARFPALLLQGIEFGVWREDLSIQVLLGMLEVNYAPAWEYIHELLSIPAEGVIERPKLATAIIGSLLFRKKNHLPDAWQYWEWLSNHPDIARVVISAEISRPMPSEFTYLAGLADEELGALALWLTYAFNLIPTDVDDWKNDNPRGKYAGLRTAAVAELASRGTSSAWQTLEYLDELLGKPFWIRGRLDQVRENLRRNAWLPARPSELIELSQQAGKR</sequence>
<dbReference type="AlphaFoldDB" id="A0A699RYW4"/>
<gene>
    <name evidence="1" type="ORF">Tci_861164</name>
</gene>
<accession>A0A699RYW4</accession>
<reference evidence="1" key="1">
    <citation type="journal article" date="2019" name="Sci. Rep.">
        <title>Draft genome of Tanacetum cinerariifolium, the natural source of mosquito coil.</title>
        <authorList>
            <person name="Yamashiro T."/>
            <person name="Shiraishi A."/>
            <person name="Satake H."/>
            <person name="Nakayama K."/>
        </authorList>
    </citation>
    <scope>NUCLEOTIDE SEQUENCE</scope>
</reference>
<proteinExistence type="predicted"/>
<name>A0A699RYW4_TANCI</name>
<protein>
    <submittedName>
        <fullName evidence="1">Uncharacterized protein</fullName>
    </submittedName>
</protein>
<comment type="caution">
    <text evidence="1">The sequence shown here is derived from an EMBL/GenBank/DDBJ whole genome shotgun (WGS) entry which is preliminary data.</text>
</comment>